<accession>A0A811BLX3</accession>
<dbReference type="Proteomes" id="UP001253637">
    <property type="component" value="Segment"/>
</dbReference>
<name>A0A811BLX3_9VIRU</name>
<keyword evidence="1" id="KW-0812">Transmembrane</keyword>
<sequence length="182" mass="20271">MQKSGIKAGIKKRRRKRRTDLFSLSCSAPLSSPSPAVVVPIRPFVPPSALSIFLIALPFFLALFWCSFLFKGFLLRVCGRGQIECCANGPRLAGYPKIHGPFTSTSRTIPATAPKKKSDAFFGDFPLSSFFFFFFFVQSRPVGWGRSADFFFPSCARPRISTSTQGFALFLRVRVVLVCFFG</sequence>
<evidence type="ECO:0000256" key="1">
    <source>
        <dbReference type="SAM" id="Phobius"/>
    </source>
</evidence>
<proteinExistence type="predicted"/>
<dbReference type="EMBL" id="LC625835">
    <property type="protein sequence ID" value="BCU02999.1"/>
    <property type="molecule type" value="Genomic_DNA"/>
</dbReference>
<protein>
    <recommendedName>
        <fullName evidence="4">Transmembrane protein</fullName>
    </recommendedName>
</protein>
<evidence type="ECO:0000313" key="2">
    <source>
        <dbReference type="EMBL" id="BCU02999.1"/>
    </source>
</evidence>
<feature type="transmembrane region" description="Helical" evidence="1">
    <location>
        <begin position="52"/>
        <end position="70"/>
    </location>
</feature>
<evidence type="ECO:0008006" key="4">
    <source>
        <dbReference type="Google" id="ProtNLM"/>
    </source>
</evidence>
<reference evidence="2" key="1">
    <citation type="submission" date="2021-04" db="EMBL/GenBank/DDBJ databases">
        <title>Draft Genome Sequence of Pandoravirus japonicus, Isolated from the Sabaishi River of Niigata, Japan.</title>
        <authorList>
            <person name="Hosokawa N."/>
            <person name="Takahashi H."/>
            <person name="Aoki K."/>
            <person name="Takemura M."/>
        </authorList>
    </citation>
    <scope>NUCLEOTIDE SEQUENCE</scope>
</reference>
<keyword evidence="1" id="KW-0472">Membrane</keyword>
<organism evidence="2 3">
    <name type="scientific">Pandoravirus japonicus</name>
    <dbReference type="NCBI Taxonomy" id="2823154"/>
    <lineage>
        <taxon>Viruses</taxon>
        <taxon>Pandoravirus</taxon>
    </lineage>
</organism>
<evidence type="ECO:0000313" key="3">
    <source>
        <dbReference type="Proteomes" id="UP001253637"/>
    </source>
</evidence>
<keyword evidence="1" id="KW-1133">Transmembrane helix</keyword>